<dbReference type="AlphaFoldDB" id="A0A7M5X107"/>
<keyword evidence="7" id="KW-1133">Transmembrane helix</keyword>
<dbReference type="InterPro" id="IPR044865">
    <property type="entry name" value="MRH_dom"/>
</dbReference>
<keyword evidence="3" id="KW-1003">Cell membrane</keyword>
<evidence type="ECO:0000256" key="6">
    <source>
        <dbReference type="ARBA" id="ARBA00023180"/>
    </source>
</evidence>
<dbReference type="EnsemblMetazoa" id="CLYHEMT016124.1">
    <property type="protein sequence ID" value="CLYHEMP016124.1"/>
    <property type="gene ID" value="CLYHEMG016124"/>
</dbReference>
<dbReference type="InterPro" id="IPR039181">
    <property type="entry name" value="Elapor1/2"/>
</dbReference>
<dbReference type="PROSITE" id="PS51914">
    <property type="entry name" value="MRH"/>
    <property type="match status" value="1"/>
</dbReference>
<organism evidence="10 11">
    <name type="scientific">Clytia hemisphaerica</name>
    <dbReference type="NCBI Taxonomy" id="252671"/>
    <lineage>
        <taxon>Eukaryota</taxon>
        <taxon>Metazoa</taxon>
        <taxon>Cnidaria</taxon>
        <taxon>Hydrozoa</taxon>
        <taxon>Hydroidolina</taxon>
        <taxon>Leptothecata</taxon>
        <taxon>Obeliida</taxon>
        <taxon>Clytiidae</taxon>
        <taxon>Clytia</taxon>
    </lineage>
</organism>
<dbReference type="SUPFAM" id="SSF57184">
    <property type="entry name" value="Growth factor receptor domain"/>
    <property type="match status" value="1"/>
</dbReference>
<dbReference type="OrthoDB" id="439917at2759"/>
<keyword evidence="11" id="KW-1185">Reference proteome</keyword>
<accession>A0A7M5X107</accession>
<dbReference type="PANTHER" id="PTHR22727">
    <property type="entry name" value="PROTEIN CBG13728"/>
    <property type="match status" value="1"/>
</dbReference>
<proteinExistence type="inferred from homology"/>
<dbReference type="GeneID" id="136818873"/>
<evidence type="ECO:0000259" key="9">
    <source>
        <dbReference type="PROSITE" id="PS51914"/>
    </source>
</evidence>
<keyword evidence="7" id="KW-0812">Transmembrane</keyword>
<dbReference type="SMART" id="SM01411">
    <property type="entry name" value="Ephrin_rec_like"/>
    <property type="match status" value="4"/>
</dbReference>
<keyword evidence="6" id="KW-0325">Glycoprotein</keyword>
<dbReference type="SUPFAM" id="SSF50911">
    <property type="entry name" value="Mannose 6-phosphate receptor domain"/>
    <property type="match status" value="1"/>
</dbReference>
<evidence type="ECO:0000256" key="7">
    <source>
        <dbReference type="SAM" id="Phobius"/>
    </source>
</evidence>
<dbReference type="PANTHER" id="PTHR22727:SF15">
    <property type="entry name" value="MRH DOMAIN-CONTAINING PROTEIN"/>
    <property type="match status" value="1"/>
</dbReference>
<dbReference type="InterPro" id="IPR009030">
    <property type="entry name" value="Growth_fac_rcpt_cys_sf"/>
</dbReference>
<dbReference type="InterPro" id="IPR009011">
    <property type="entry name" value="Man6P_isomerase_rcpt-bd_dom_sf"/>
</dbReference>
<evidence type="ECO:0000313" key="11">
    <source>
        <dbReference type="Proteomes" id="UP000594262"/>
    </source>
</evidence>
<feature type="domain" description="MRH" evidence="9">
    <location>
        <begin position="681"/>
        <end position="858"/>
    </location>
</feature>
<reference evidence="10" key="1">
    <citation type="submission" date="2021-01" db="UniProtKB">
        <authorList>
            <consortium name="EnsemblMetazoa"/>
        </authorList>
    </citation>
    <scope>IDENTIFICATION</scope>
</reference>
<evidence type="ECO:0000256" key="3">
    <source>
        <dbReference type="ARBA" id="ARBA00022475"/>
    </source>
</evidence>
<feature type="signal peptide" evidence="8">
    <location>
        <begin position="1"/>
        <end position="22"/>
    </location>
</feature>
<evidence type="ECO:0000313" key="10">
    <source>
        <dbReference type="EnsemblMetazoa" id="CLYHEMP016124.1"/>
    </source>
</evidence>
<evidence type="ECO:0000256" key="1">
    <source>
        <dbReference type="ARBA" id="ARBA00004251"/>
    </source>
</evidence>
<evidence type="ECO:0000256" key="8">
    <source>
        <dbReference type="SAM" id="SignalP"/>
    </source>
</evidence>
<evidence type="ECO:0000256" key="2">
    <source>
        <dbReference type="ARBA" id="ARBA00007627"/>
    </source>
</evidence>
<dbReference type="Proteomes" id="UP000594262">
    <property type="component" value="Unplaced"/>
</dbReference>
<dbReference type="RefSeq" id="XP_066931200.1">
    <property type="nucleotide sequence ID" value="XM_067075099.1"/>
</dbReference>
<name>A0A7M5X107_9CNID</name>
<dbReference type="Pfam" id="PF07699">
    <property type="entry name" value="Ephrin_rec_like"/>
    <property type="match status" value="1"/>
</dbReference>
<comment type="subcellular location">
    <subcellularLocation>
        <location evidence="1">Cell membrane</location>
        <topology evidence="1">Single-pass type I membrane protein</topology>
    </subcellularLocation>
</comment>
<feature type="transmembrane region" description="Helical" evidence="7">
    <location>
        <begin position="923"/>
        <end position="945"/>
    </location>
</feature>
<keyword evidence="5" id="KW-1015">Disulfide bond</keyword>
<dbReference type="GO" id="GO:0005886">
    <property type="term" value="C:plasma membrane"/>
    <property type="evidence" value="ECO:0007669"/>
    <property type="project" value="UniProtKB-SubCell"/>
</dbReference>
<protein>
    <recommendedName>
        <fullName evidence="9">MRH domain-containing protein</fullName>
    </recommendedName>
</protein>
<dbReference type="InterPro" id="IPR011641">
    <property type="entry name" value="Tyr-kin_ephrin_A/B_rcpt-like"/>
</dbReference>
<sequence>MAAGHLAKLCTCILSLLPVIYTLSPCTEDNFGEFITACDPETQQKKIVYYVNKNCDLDSNKSAPLPKPIENLPCFCQPGHGLQSKNSTKCTPCAKGYYSHGGELIDDWSDWNTTKSKGVPGLAYGVDTYCSDFLSGKTCSAWRPSADFSYLLSGEFKNSTQLRCFEQSMLVISRVFLLPGQQNKISFEYKVDGASCRKGSRSCSQGLHFYVNEELKLKSDTQFSWKKLEVSLKPGATRLKFVYHKSCTREAILDVAYIRHLSMVGTDSGQGLTAKAVKCTACNSGSYADTEGSTECTKCVQNEFQPKQGQEKCEKCGVDQFSRIGETKCYDLPDCQKKDYFIKPKPIETCVKNGSTDVYVREQVRGLPSWPVRPCKPDKSMQVKQPKVQCRCIAGFAMTTGGKKINCEKCEVGKYSDGFMKECKTCPAGHAAIPGFFLDSFTEDRIPGVIKQNCSGALCQAKDNQYWIPRGDYMATRRIAGNFEVTLDFQDIEVDYHDAKVTFNCSIDCRISADGKRLAKHDHCFLRFVIQKWNETSQSYRSILEQDCVSKYRQKLRDGTMMNHVYPVPDPGRYSFRSLFHHEDEGNYSLLSYEARVYHFDVTGAKQGSAQKCVKCPAGEYLTKTGAFCLKCPQGKYSKEGSVECLDCPDNSFSDKEGSGGCTKCGAGTTSNHNKTGCDYNKCQFKYGEHVYDLSPLRVVDGPMYKVRTYRPKSKYFFPLYYYVNVCSLKHDNSSCATMKRVEDKKRKGTTVRKQVLIKTMACKRWSFDENHSYSIGEVMNFLPWKGNETNGLLLNLTGGYRCWNKKKRSYQTPYTTILMKCEPDIDIGYPEPLNNGTAVERNCVFELQWRTRYACRLCHPVDDYNQIVGRCQNGQQRVTYVRKTNCRSVSKAKKVFMKTQLCTENEKNTLTATAKEDDDTPLIVAIVIAVLVIVILIIFVIYYARRNRYLRGRLFVPGKSFSKVQEEDEDELVDNMG</sequence>
<feature type="chain" id="PRO_5029656889" description="MRH domain-containing protein" evidence="8">
    <location>
        <begin position="23"/>
        <end position="978"/>
    </location>
</feature>
<dbReference type="Gene3D" id="2.10.50.10">
    <property type="entry name" value="Tumor Necrosis Factor Receptor, subunit A, domain 2"/>
    <property type="match status" value="2"/>
</dbReference>
<dbReference type="Gene3D" id="2.70.130.10">
    <property type="entry name" value="Mannose-6-phosphate receptor binding domain"/>
    <property type="match status" value="1"/>
</dbReference>
<keyword evidence="7" id="KW-0472">Membrane</keyword>
<evidence type="ECO:0000256" key="4">
    <source>
        <dbReference type="ARBA" id="ARBA00022729"/>
    </source>
</evidence>
<evidence type="ECO:0000256" key="5">
    <source>
        <dbReference type="ARBA" id="ARBA00023157"/>
    </source>
</evidence>
<keyword evidence="4 8" id="KW-0732">Signal</keyword>
<comment type="similarity">
    <text evidence="2">Belongs to the ELAPOR family.</text>
</comment>